<proteinExistence type="predicted"/>
<sequence length="67" mass="7752">MRETDMKVPKAFINEYQTFLKEAGFDNPNPQALLMELASLSMEVYLKEIAWLSDFIGRIRKANREAA</sequence>
<reference evidence="1 2" key="1">
    <citation type="submission" date="2023-03" db="EMBL/GenBank/DDBJ databases">
        <title>Roseibium porphyridii sp. nov. and Roseibium rhodosorbium sp. nov. isolated from marine algae, Porphyridium cruentum and Rhodosorus marinus, respectively.</title>
        <authorList>
            <person name="Lee M.W."/>
            <person name="Choi B.J."/>
            <person name="Lee J.K."/>
            <person name="Choi D.G."/>
            <person name="Baek J.H."/>
            <person name="Bayburt H."/>
            <person name="Kim J.M."/>
            <person name="Han D.M."/>
            <person name="Kim K.H."/>
            <person name="Jeon C.O."/>
        </authorList>
    </citation>
    <scope>NUCLEOTIDE SEQUENCE [LARGE SCALE GENOMIC DNA]</scope>
    <source>
        <strain evidence="1 2">KMA01</strain>
    </source>
</reference>
<evidence type="ECO:0000313" key="1">
    <source>
        <dbReference type="EMBL" id="WFE88178.1"/>
    </source>
</evidence>
<gene>
    <name evidence="1" type="ORF">K1718_18670</name>
</gene>
<accession>A0ABY8EYJ0</accession>
<dbReference type="EMBL" id="CP120863">
    <property type="protein sequence ID" value="WFE88178.1"/>
    <property type="molecule type" value="Genomic_DNA"/>
</dbReference>
<organism evidence="1 2">
    <name type="scientific">Roseibium porphyridii</name>
    <dbReference type="NCBI Taxonomy" id="2866279"/>
    <lineage>
        <taxon>Bacteria</taxon>
        <taxon>Pseudomonadati</taxon>
        <taxon>Pseudomonadota</taxon>
        <taxon>Alphaproteobacteria</taxon>
        <taxon>Hyphomicrobiales</taxon>
        <taxon>Stappiaceae</taxon>
        <taxon>Roseibium</taxon>
    </lineage>
</organism>
<evidence type="ECO:0000313" key="2">
    <source>
        <dbReference type="Proteomes" id="UP001209803"/>
    </source>
</evidence>
<name>A0ABY8EYJ0_9HYPH</name>
<dbReference type="RefSeq" id="WP_285806026.1">
    <property type="nucleotide sequence ID" value="NZ_CP120863.1"/>
</dbReference>
<keyword evidence="2" id="KW-1185">Reference proteome</keyword>
<dbReference type="Proteomes" id="UP001209803">
    <property type="component" value="Chromosome"/>
</dbReference>
<protein>
    <submittedName>
        <fullName evidence="1">Uncharacterized protein</fullName>
    </submittedName>
</protein>